<protein>
    <submittedName>
        <fullName evidence="2">Uncharacterized protein</fullName>
    </submittedName>
</protein>
<dbReference type="Proteomes" id="UP000242287">
    <property type="component" value="Unassembled WGS sequence"/>
</dbReference>
<organism evidence="2 3">
    <name type="scientific">Amanita thiersii Skay4041</name>
    <dbReference type="NCBI Taxonomy" id="703135"/>
    <lineage>
        <taxon>Eukaryota</taxon>
        <taxon>Fungi</taxon>
        <taxon>Dikarya</taxon>
        <taxon>Basidiomycota</taxon>
        <taxon>Agaricomycotina</taxon>
        <taxon>Agaricomycetes</taxon>
        <taxon>Agaricomycetidae</taxon>
        <taxon>Agaricales</taxon>
        <taxon>Pluteineae</taxon>
        <taxon>Amanitaceae</taxon>
        <taxon>Amanita</taxon>
    </lineage>
</organism>
<evidence type="ECO:0000256" key="1">
    <source>
        <dbReference type="SAM" id="MobiDB-lite"/>
    </source>
</evidence>
<dbReference type="AlphaFoldDB" id="A0A2A9NBI2"/>
<gene>
    <name evidence="2" type="ORF">AMATHDRAFT_8910</name>
</gene>
<evidence type="ECO:0000313" key="2">
    <source>
        <dbReference type="EMBL" id="PFH45617.1"/>
    </source>
</evidence>
<accession>A0A2A9NBI2</accession>
<name>A0A2A9NBI2_9AGAR</name>
<feature type="compositionally biased region" description="Polar residues" evidence="1">
    <location>
        <begin position="1"/>
        <end position="10"/>
    </location>
</feature>
<dbReference type="EMBL" id="KZ302327">
    <property type="protein sequence ID" value="PFH45617.1"/>
    <property type="molecule type" value="Genomic_DNA"/>
</dbReference>
<evidence type="ECO:0000313" key="3">
    <source>
        <dbReference type="Proteomes" id="UP000242287"/>
    </source>
</evidence>
<keyword evidence="3" id="KW-1185">Reference proteome</keyword>
<feature type="region of interest" description="Disordered" evidence="1">
    <location>
        <begin position="81"/>
        <end position="103"/>
    </location>
</feature>
<feature type="region of interest" description="Disordered" evidence="1">
    <location>
        <begin position="1"/>
        <end position="24"/>
    </location>
</feature>
<feature type="compositionally biased region" description="Basic and acidic residues" evidence="1">
    <location>
        <begin position="11"/>
        <end position="23"/>
    </location>
</feature>
<feature type="compositionally biased region" description="Basic and acidic residues" evidence="1">
    <location>
        <begin position="88"/>
        <end position="97"/>
    </location>
</feature>
<proteinExistence type="predicted"/>
<reference evidence="2 3" key="1">
    <citation type="submission" date="2014-02" db="EMBL/GenBank/DDBJ databases">
        <title>Transposable element dynamics among asymbiotic and ectomycorrhizal Amanita fungi.</title>
        <authorList>
            <consortium name="DOE Joint Genome Institute"/>
            <person name="Hess J."/>
            <person name="Skrede I."/>
            <person name="Wolfe B."/>
            <person name="LaButti K."/>
            <person name="Ohm R.A."/>
            <person name="Grigoriev I.V."/>
            <person name="Pringle A."/>
        </authorList>
    </citation>
    <scope>NUCLEOTIDE SEQUENCE [LARGE SCALE GENOMIC DNA]</scope>
    <source>
        <strain evidence="2 3">SKay4041</strain>
    </source>
</reference>
<sequence length="190" mass="21007">MSTTTTSDSVSKQHSDERSDDRVILNLPQRRRVGQQIGKESLTVMEGWKVAAATTTTTTTIFPTDNTMSFRLNASQETQSISRCKRRWSSEDQEPKTPVHQSPLLSQAPNWINAPSYAIVKYQAPNECVLGPQRPTGNHDKGWASPSQTEQGQGIDVEMIDVEVSHGIVSFVQTSCLFRSGSFDMDTSDG</sequence>